<dbReference type="KEGG" id="htr:EPV75_03020"/>
<evidence type="ECO:0000256" key="1">
    <source>
        <dbReference type="ARBA" id="ARBA00023186"/>
    </source>
</evidence>
<dbReference type="RefSeq" id="WP_128384420.1">
    <property type="nucleotide sequence ID" value="NZ_CP035033.1"/>
</dbReference>
<reference evidence="3 4" key="1">
    <citation type="journal article" date="2018" name="Environ. Microbiol.">
        <title>Genomes of ubiquitous marine and hypersaline Hydrogenovibrio, Thiomicrorhabdus and Thiomicrospira spp. encode a diversity of mechanisms to sustain chemolithoautotrophy in heterogeneous environments.</title>
        <authorList>
            <person name="Scott K.M."/>
            <person name="Williams J."/>
            <person name="Porter C.M.B."/>
            <person name="Russel S."/>
            <person name="Harmer T.L."/>
            <person name="Paul J.H."/>
            <person name="Antonen K.M."/>
            <person name="Bridges M.K."/>
            <person name="Camper G.J."/>
            <person name="Campla C.K."/>
            <person name="Casella L.G."/>
            <person name="Chase E."/>
            <person name="Conrad J.W."/>
            <person name="Cruz M.C."/>
            <person name="Dunlap D.S."/>
            <person name="Duran L."/>
            <person name="Fahsbender E.M."/>
            <person name="Goldsmith D.B."/>
            <person name="Keeley R.F."/>
            <person name="Kondoff M.R."/>
            <person name="Kussy B.I."/>
            <person name="Lane M.K."/>
            <person name="Lawler S."/>
            <person name="Leigh B.A."/>
            <person name="Lewis C."/>
            <person name="Lostal L.M."/>
            <person name="Marking D."/>
            <person name="Mancera P.A."/>
            <person name="McClenthan E.C."/>
            <person name="McIntyre E.A."/>
            <person name="Mine J.A."/>
            <person name="Modi S."/>
            <person name="Moore B.D."/>
            <person name="Morgan W.A."/>
            <person name="Nelson K.M."/>
            <person name="Nguyen K.N."/>
            <person name="Ogburn N."/>
            <person name="Parrino D.G."/>
            <person name="Pedapudi A.D."/>
            <person name="Pelham R.P."/>
            <person name="Preece A.M."/>
            <person name="Rampersad E.A."/>
            <person name="Richardson J.C."/>
            <person name="Rodgers C.M."/>
            <person name="Schaffer B.L."/>
            <person name="Sheridan N.E."/>
            <person name="Solone M.R."/>
            <person name="Staley Z.R."/>
            <person name="Tabuchi M."/>
            <person name="Waide R.J."/>
            <person name="Wanjugi P.W."/>
            <person name="Young S."/>
            <person name="Clum A."/>
            <person name="Daum C."/>
            <person name="Huntemann M."/>
            <person name="Ivanova N."/>
            <person name="Kyrpides N."/>
            <person name="Mikhailova N."/>
            <person name="Palaniappan K."/>
            <person name="Pillay M."/>
            <person name="Reddy T.B.K."/>
            <person name="Shapiro N."/>
            <person name="Stamatis D."/>
            <person name="Varghese N."/>
            <person name="Woyke T."/>
            <person name="Boden R."/>
            <person name="Freyermuth S.K."/>
            <person name="Kerfeld C.A."/>
        </authorList>
    </citation>
    <scope>NUCLEOTIDE SEQUENCE [LARGE SCALE GENOMIC DNA]</scope>
    <source>
        <strain evidence="3 4">JR-2</strain>
    </source>
</reference>
<dbReference type="Gene3D" id="1.10.287.110">
    <property type="entry name" value="DnaJ domain"/>
    <property type="match status" value="1"/>
</dbReference>
<dbReference type="EMBL" id="CP035033">
    <property type="protein sequence ID" value="QAB14714.1"/>
    <property type="molecule type" value="Genomic_DNA"/>
</dbReference>
<dbReference type="AlphaFoldDB" id="A0A410H1D5"/>
<keyword evidence="1" id="KW-0143">Chaperone</keyword>
<dbReference type="InterPro" id="IPR036869">
    <property type="entry name" value="J_dom_sf"/>
</dbReference>
<keyword evidence="4" id="KW-1185">Reference proteome</keyword>
<protein>
    <recommendedName>
        <fullName evidence="2">J domain-containing protein</fullName>
    </recommendedName>
</protein>
<dbReference type="SUPFAM" id="SSF46565">
    <property type="entry name" value="Chaperone J-domain"/>
    <property type="match status" value="1"/>
</dbReference>
<proteinExistence type="predicted"/>
<gene>
    <name evidence="3" type="ORF">EPV75_03020</name>
</gene>
<evidence type="ECO:0000313" key="4">
    <source>
        <dbReference type="Proteomes" id="UP000285478"/>
    </source>
</evidence>
<dbReference type="InterPro" id="IPR021059">
    <property type="entry name" value="DnaJ-related_N"/>
</dbReference>
<dbReference type="Pfam" id="PF12339">
    <property type="entry name" value="DNAJ_related"/>
    <property type="match status" value="1"/>
</dbReference>
<accession>A0A410H1D5</accession>
<evidence type="ECO:0000259" key="2">
    <source>
        <dbReference type="PROSITE" id="PS50076"/>
    </source>
</evidence>
<organism evidence="3 4">
    <name type="scientific">Hydrogenovibrio thermophilus</name>
    <dbReference type="NCBI Taxonomy" id="265883"/>
    <lineage>
        <taxon>Bacteria</taxon>
        <taxon>Pseudomonadati</taxon>
        <taxon>Pseudomonadota</taxon>
        <taxon>Gammaproteobacteria</taxon>
        <taxon>Thiotrichales</taxon>
        <taxon>Piscirickettsiaceae</taxon>
        <taxon>Hydrogenovibrio</taxon>
    </lineage>
</organism>
<dbReference type="PROSITE" id="PS50076">
    <property type="entry name" value="DNAJ_2"/>
    <property type="match status" value="1"/>
</dbReference>
<dbReference type="CDD" id="cd06257">
    <property type="entry name" value="DnaJ"/>
    <property type="match status" value="1"/>
</dbReference>
<sequence>MSNNQVTIPEIPAELESTLYQLLSERSGIKEYDLMKALVDAGFSEFTPDLDPLAMFQSHFLLFHLLYRLQAKWLRNGQGSLSIHTLAIELTPASAISDQAWQNAQQALAVEDGVRDYYLDYAEFLSTQESDVIELIAGFWRDFGQGANTAMAASETDLGTAKRQLDIQDTTESLTVTLVNRQYRKLSQRHHPDKGGEAEQFHAISEARECLLGYLARRAK</sequence>
<dbReference type="InterPro" id="IPR001623">
    <property type="entry name" value="DnaJ_domain"/>
</dbReference>
<feature type="domain" description="J" evidence="2">
    <location>
        <begin position="160"/>
        <end position="220"/>
    </location>
</feature>
<evidence type="ECO:0000313" key="3">
    <source>
        <dbReference type="EMBL" id="QAB14714.1"/>
    </source>
</evidence>
<dbReference type="Proteomes" id="UP000285478">
    <property type="component" value="Chromosome"/>
</dbReference>
<name>A0A410H1D5_9GAMM</name>